<protein>
    <submittedName>
        <fullName evidence="1">Uncharacterized protein</fullName>
    </submittedName>
</protein>
<reference evidence="1 2" key="1">
    <citation type="submission" date="2019-12" db="EMBL/GenBank/DDBJ databases">
        <title>Comparative genomics gives insights into the taxonomy of the Azoarcus-Aromatoleum group and reveals separate origins of nif in the plant-associated Azoarcus and non-plant-associated Aromatoleum sub-groups.</title>
        <authorList>
            <person name="Lafos M."/>
            <person name="Maluk M."/>
            <person name="Batista M."/>
            <person name="Junghare M."/>
            <person name="Carmona M."/>
            <person name="Faoro H."/>
            <person name="Cruz L.M."/>
            <person name="Battistoni F."/>
            <person name="De Souza E."/>
            <person name="Pedrosa F."/>
            <person name="Chen W.-M."/>
            <person name="Poole P.S."/>
            <person name="Dixon R.A."/>
            <person name="James E.K."/>
        </authorList>
    </citation>
    <scope>NUCLEOTIDE SEQUENCE [LARGE SCALE GENOMIC DNA]</scope>
    <source>
        <strain evidence="1 2">Td21</strain>
    </source>
</reference>
<name>A0ABX1Q057_9RHOO</name>
<sequence length="197" mass="21357">MDDRANLRIFRVDACIYALTINNVVKLHMHSSSVVAVFPARARTAVLRAARRWRVVGKLLLALPVTAAHAEAPAVTPVSWICWYANGTAVSCRLGPPDAFMPAPAELQPGAADAGALLPAGKRPLPQIVRTILQEPEKLADRTISIPLFAESHDTDFVRELAEAVMCGTRKLCRVLFLRSSTDIALTLDAVEDPALN</sequence>
<evidence type="ECO:0000313" key="2">
    <source>
        <dbReference type="Proteomes" id="UP000623795"/>
    </source>
</evidence>
<comment type="caution">
    <text evidence="1">The sequence shown here is derived from an EMBL/GenBank/DDBJ whole genome shotgun (WGS) entry which is preliminary data.</text>
</comment>
<dbReference type="RefSeq" id="WP_169256860.1">
    <property type="nucleotide sequence ID" value="NZ_WTVN01000023.1"/>
</dbReference>
<keyword evidence="2" id="KW-1185">Reference proteome</keyword>
<dbReference type="EMBL" id="WTVN01000023">
    <property type="protein sequence ID" value="NMG45013.1"/>
    <property type="molecule type" value="Genomic_DNA"/>
</dbReference>
<gene>
    <name evidence="1" type="ORF">GPA22_14895</name>
</gene>
<evidence type="ECO:0000313" key="1">
    <source>
        <dbReference type="EMBL" id="NMG45013.1"/>
    </source>
</evidence>
<proteinExistence type="predicted"/>
<dbReference type="Proteomes" id="UP000623795">
    <property type="component" value="Unassembled WGS sequence"/>
</dbReference>
<organism evidence="1 2">
    <name type="scientific">Aromatoleum toluvorans</name>
    <dbReference type="NCBI Taxonomy" id="92002"/>
    <lineage>
        <taxon>Bacteria</taxon>
        <taxon>Pseudomonadati</taxon>
        <taxon>Pseudomonadota</taxon>
        <taxon>Betaproteobacteria</taxon>
        <taxon>Rhodocyclales</taxon>
        <taxon>Rhodocyclaceae</taxon>
        <taxon>Aromatoleum</taxon>
    </lineage>
</organism>
<accession>A0ABX1Q057</accession>